<dbReference type="PANTHER" id="PTHR31479">
    <property type="entry name" value="ALPHA/BETA-HYDROLASES SUPERFAMILY PROTEIN"/>
    <property type="match status" value="1"/>
</dbReference>
<sequence>MSHINISETTNFVWNILKSVPLSSGKAQISNHVGNSDSGVGLKGWIPGLSCLKDASYWVVKCVPYLYAYKNDGTGEKMVDKEKVVPTNGQITAKFSGVTKEKLKFLAAHGLEQWWPSDAELQQAIHDNNLISRQLRYLYTGTPWESKHLLNPSCVSFGLSLSNIGQKEEFVWKWNSLKSMLFSSSEAQVSKDMDKTSCVGSKSWIPQLYGLKDASFAVGKWVPHMYSNSSDYISRQLGSLYSATPQVSHLFNLPSVLPTTSLRNTGENAEFVWNRLKSMCPSRSEAQVSNDMTSGVQD</sequence>
<evidence type="ECO:0000313" key="1">
    <source>
        <dbReference type="Proteomes" id="UP000694853"/>
    </source>
</evidence>
<evidence type="ECO:0000313" key="2">
    <source>
        <dbReference type="RefSeq" id="XP_027369000.1"/>
    </source>
</evidence>
<dbReference type="AlphaFoldDB" id="A0A8B8MKA0"/>
<dbReference type="RefSeq" id="XP_027369000.1">
    <property type="nucleotide sequence ID" value="XM_027513199.1"/>
</dbReference>
<keyword evidence="1" id="KW-1185">Reference proteome</keyword>
<protein>
    <submittedName>
        <fullName evidence="2">Uncharacterized protein LOC113874915</fullName>
    </submittedName>
</protein>
<gene>
    <name evidence="2" type="primary">LOC113874915</name>
</gene>
<reference evidence="2" key="2">
    <citation type="submission" date="2025-08" db="UniProtKB">
        <authorList>
            <consortium name="RefSeq"/>
        </authorList>
    </citation>
    <scope>IDENTIFICATION</scope>
    <source>
        <tissue evidence="2">Young leaves</tissue>
    </source>
</reference>
<organism evidence="1 2">
    <name type="scientific">Abrus precatorius</name>
    <name type="common">Indian licorice</name>
    <name type="synonym">Glycine abrus</name>
    <dbReference type="NCBI Taxonomy" id="3816"/>
    <lineage>
        <taxon>Eukaryota</taxon>
        <taxon>Viridiplantae</taxon>
        <taxon>Streptophyta</taxon>
        <taxon>Embryophyta</taxon>
        <taxon>Tracheophyta</taxon>
        <taxon>Spermatophyta</taxon>
        <taxon>Magnoliopsida</taxon>
        <taxon>eudicotyledons</taxon>
        <taxon>Gunneridae</taxon>
        <taxon>Pentapetalae</taxon>
        <taxon>rosids</taxon>
        <taxon>fabids</taxon>
        <taxon>Fabales</taxon>
        <taxon>Fabaceae</taxon>
        <taxon>Papilionoideae</taxon>
        <taxon>50 kb inversion clade</taxon>
        <taxon>NPAAA clade</taxon>
        <taxon>indigoferoid/millettioid clade</taxon>
        <taxon>Abreae</taxon>
        <taxon>Abrus</taxon>
    </lineage>
</organism>
<dbReference type="GeneID" id="113874915"/>
<dbReference type="OrthoDB" id="10556497at2759"/>
<reference evidence="1" key="1">
    <citation type="journal article" date="2019" name="Toxins">
        <title>Detection of Abrin-Like and Prepropulchellin-Like Toxin Genes and Transcripts Using Whole Genome Sequencing and Full-Length Transcript Sequencing of Abrus precatorius.</title>
        <authorList>
            <person name="Hovde B.T."/>
            <person name="Daligault H.E."/>
            <person name="Hanschen E.R."/>
            <person name="Kunde Y.A."/>
            <person name="Johnson M.B."/>
            <person name="Starkenburg S.R."/>
            <person name="Johnson S.L."/>
        </authorList>
    </citation>
    <scope>NUCLEOTIDE SEQUENCE [LARGE SCALE GENOMIC DNA]</scope>
</reference>
<accession>A0A8B8MKA0</accession>
<dbReference type="Proteomes" id="UP000694853">
    <property type="component" value="Unplaced"/>
</dbReference>
<dbReference type="PANTHER" id="PTHR31479:SF3">
    <property type="entry name" value="ALPHA_BETA-HYDROLASES SUPERFAMILY PROTEIN"/>
    <property type="match status" value="1"/>
</dbReference>
<name>A0A8B8MKA0_ABRPR</name>
<proteinExistence type="predicted"/>
<dbReference type="KEGG" id="aprc:113874915"/>